<dbReference type="PANTHER" id="PTHR35525">
    <property type="entry name" value="BLL6575 PROTEIN"/>
    <property type="match status" value="1"/>
</dbReference>
<evidence type="ECO:0000259" key="1">
    <source>
        <dbReference type="Pfam" id="PF11706"/>
    </source>
</evidence>
<evidence type="ECO:0000313" key="3">
    <source>
        <dbReference type="Proteomes" id="UP001299970"/>
    </source>
</evidence>
<accession>A0ABS9TCS9</accession>
<feature type="domain" description="Zinc finger CGNR" evidence="1">
    <location>
        <begin position="150"/>
        <end position="191"/>
    </location>
</feature>
<dbReference type="InterPro" id="IPR010852">
    <property type="entry name" value="ABATE"/>
</dbReference>
<dbReference type="EMBL" id="JAKXMK010000009">
    <property type="protein sequence ID" value="MCH6166345.1"/>
    <property type="molecule type" value="Genomic_DNA"/>
</dbReference>
<organism evidence="2 3">
    <name type="scientific">Pseudonocardia alaniniphila</name>
    <dbReference type="NCBI Taxonomy" id="75291"/>
    <lineage>
        <taxon>Bacteria</taxon>
        <taxon>Bacillati</taxon>
        <taxon>Actinomycetota</taxon>
        <taxon>Actinomycetes</taxon>
        <taxon>Pseudonocardiales</taxon>
        <taxon>Pseudonocardiaceae</taxon>
        <taxon>Pseudonocardia</taxon>
    </lineage>
</organism>
<dbReference type="PANTHER" id="PTHR35525:SF3">
    <property type="entry name" value="BLL6575 PROTEIN"/>
    <property type="match status" value="1"/>
</dbReference>
<comment type="caution">
    <text evidence="2">The sequence shown here is derived from an EMBL/GenBank/DDBJ whole genome shotgun (WGS) entry which is preliminary data.</text>
</comment>
<dbReference type="InterPro" id="IPR021005">
    <property type="entry name" value="Znf_CGNR"/>
</dbReference>
<protein>
    <submittedName>
        <fullName evidence="2">ABATE domain-containing protein</fullName>
    </submittedName>
</protein>
<proteinExistence type="predicted"/>
<gene>
    <name evidence="2" type="ORF">MMF94_11675</name>
</gene>
<name>A0ABS9TCS9_9PSEU</name>
<dbReference type="SUPFAM" id="SSF160904">
    <property type="entry name" value="Jann2411-like"/>
    <property type="match status" value="1"/>
</dbReference>
<dbReference type="Gene3D" id="1.10.3300.10">
    <property type="entry name" value="Jann2411-like domain"/>
    <property type="match status" value="1"/>
</dbReference>
<keyword evidence="3" id="KW-1185">Reference proteome</keyword>
<dbReference type="InterPro" id="IPR023286">
    <property type="entry name" value="ABATE_dom_sf"/>
</dbReference>
<dbReference type="Proteomes" id="UP001299970">
    <property type="component" value="Unassembled WGS sequence"/>
</dbReference>
<reference evidence="2 3" key="1">
    <citation type="submission" date="2022-03" db="EMBL/GenBank/DDBJ databases">
        <title>Pseudonocardia alaer sp. nov., a novel actinomycete isolated from reed forest soil.</title>
        <authorList>
            <person name="Wang L."/>
        </authorList>
    </citation>
    <scope>NUCLEOTIDE SEQUENCE [LARGE SCALE GENOMIC DNA]</scope>
    <source>
        <strain evidence="2 3">Y-16303</strain>
    </source>
</reference>
<dbReference type="Pfam" id="PF07336">
    <property type="entry name" value="ABATE"/>
    <property type="match status" value="1"/>
</dbReference>
<dbReference type="RefSeq" id="WP_241036377.1">
    <property type="nucleotide sequence ID" value="NZ_BAAAJF010000002.1"/>
</dbReference>
<evidence type="ECO:0000313" key="2">
    <source>
        <dbReference type="EMBL" id="MCH6166345.1"/>
    </source>
</evidence>
<sequence length="203" mass="22536">MAPRTRVTAALRAQRFDAGSLALNLIATVGRRGSRRIERLPDTASLRSWCRTSRLDLDEGVDDAELLERIRHLREQAYALTRAVIRAEGVDERDLEAINTVARFPTPAPCLVAVAGEVGFAPVRLSIEAVLSAIARDFAHVLGSPELRARLHECHSEECRMIFLAPVGREQRWCSKAQCGNRAKVAAHRARAAQMRQDPPQAR</sequence>
<dbReference type="Pfam" id="PF11706">
    <property type="entry name" value="zf-CGNR"/>
    <property type="match status" value="1"/>
</dbReference>